<evidence type="ECO:0000313" key="10">
    <source>
        <dbReference type="Proteomes" id="UP000691718"/>
    </source>
</evidence>
<organism evidence="9 10">
    <name type="scientific">Parnassius apollo</name>
    <name type="common">Apollo butterfly</name>
    <name type="synonym">Papilio apollo</name>
    <dbReference type="NCBI Taxonomy" id="110799"/>
    <lineage>
        <taxon>Eukaryota</taxon>
        <taxon>Metazoa</taxon>
        <taxon>Ecdysozoa</taxon>
        <taxon>Arthropoda</taxon>
        <taxon>Hexapoda</taxon>
        <taxon>Insecta</taxon>
        <taxon>Pterygota</taxon>
        <taxon>Neoptera</taxon>
        <taxon>Endopterygota</taxon>
        <taxon>Lepidoptera</taxon>
        <taxon>Glossata</taxon>
        <taxon>Ditrysia</taxon>
        <taxon>Papilionoidea</taxon>
        <taxon>Papilionidae</taxon>
        <taxon>Parnassiinae</taxon>
        <taxon>Parnassini</taxon>
        <taxon>Parnassius</taxon>
        <taxon>Parnassius</taxon>
    </lineage>
</organism>
<feature type="compositionally biased region" description="Acidic residues" evidence="8">
    <location>
        <begin position="144"/>
        <end position="156"/>
    </location>
</feature>
<feature type="transmembrane region" description="Helical" evidence="7">
    <location>
        <begin position="191"/>
        <end position="211"/>
    </location>
</feature>
<feature type="region of interest" description="Disordered" evidence="8">
    <location>
        <begin position="629"/>
        <end position="657"/>
    </location>
</feature>
<feature type="transmembrane region" description="Helical" evidence="7">
    <location>
        <begin position="490"/>
        <end position="511"/>
    </location>
</feature>
<feature type="region of interest" description="Disordered" evidence="8">
    <location>
        <begin position="1080"/>
        <end position="1112"/>
    </location>
</feature>
<evidence type="ECO:0000256" key="3">
    <source>
        <dbReference type="ARBA" id="ARBA00022475"/>
    </source>
</evidence>
<dbReference type="Proteomes" id="UP000691718">
    <property type="component" value="Unassembled WGS sequence"/>
</dbReference>
<dbReference type="PANTHER" id="PTHR16024:SF28">
    <property type="entry name" value="XK-RELATED PROTEIN"/>
    <property type="match status" value="1"/>
</dbReference>
<dbReference type="InterPro" id="IPR050895">
    <property type="entry name" value="XK-related_scramblase"/>
</dbReference>
<evidence type="ECO:0000313" key="9">
    <source>
        <dbReference type="EMBL" id="CAG5055654.1"/>
    </source>
</evidence>
<gene>
    <name evidence="9" type="ORF">PAPOLLO_LOCUS26369</name>
</gene>
<feature type="transmembrane region" description="Helical" evidence="7">
    <location>
        <begin position="458"/>
        <end position="478"/>
    </location>
</feature>
<evidence type="ECO:0000256" key="7">
    <source>
        <dbReference type="RuleBase" id="RU910716"/>
    </source>
</evidence>
<protein>
    <recommendedName>
        <fullName evidence="7">XK-related protein</fullName>
    </recommendedName>
</protein>
<dbReference type="Pfam" id="PF09815">
    <property type="entry name" value="XK-related"/>
    <property type="match status" value="1"/>
</dbReference>
<feature type="compositionally biased region" description="Polar residues" evidence="8">
    <location>
        <begin position="1090"/>
        <end position="1111"/>
    </location>
</feature>
<comment type="similarity">
    <text evidence="2 7">Belongs to the XK family.</text>
</comment>
<feature type="transmembrane region" description="Helical" evidence="7">
    <location>
        <begin position="399"/>
        <end position="418"/>
    </location>
</feature>
<evidence type="ECO:0000256" key="2">
    <source>
        <dbReference type="ARBA" id="ARBA00008789"/>
    </source>
</evidence>
<feature type="transmembrane region" description="Helical" evidence="7">
    <location>
        <begin position="372"/>
        <end position="393"/>
    </location>
</feature>
<proteinExistence type="inferred from homology"/>
<evidence type="ECO:0000256" key="1">
    <source>
        <dbReference type="ARBA" id="ARBA00004651"/>
    </source>
</evidence>
<evidence type="ECO:0000256" key="8">
    <source>
        <dbReference type="SAM" id="MobiDB-lite"/>
    </source>
</evidence>
<feature type="transmembrane region" description="Helical" evidence="7">
    <location>
        <begin position="430"/>
        <end position="446"/>
    </location>
</feature>
<name>A0A8S3Y5U1_PARAO</name>
<keyword evidence="10" id="KW-1185">Reference proteome</keyword>
<feature type="compositionally biased region" description="Basic and acidic residues" evidence="8">
    <location>
        <begin position="107"/>
        <end position="116"/>
    </location>
</feature>
<keyword evidence="4 7" id="KW-0812">Transmembrane</keyword>
<feature type="region of interest" description="Disordered" evidence="8">
    <location>
        <begin position="84"/>
        <end position="129"/>
    </location>
</feature>
<feature type="region of interest" description="Disordered" evidence="8">
    <location>
        <begin position="138"/>
        <end position="157"/>
    </location>
</feature>
<evidence type="ECO:0000256" key="6">
    <source>
        <dbReference type="ARBA" id="ARBA00023136"/>
    </source>
</evidence>
<dbReference type="GO" id="GO:0005886">
    <property type="term" value="C:plasma membrane"/>
    <property type="evidence" value="ECO:0007669"/>
    <property type="project" value="UniProtKB-SubCell"/>
</dbReference>
<sequence>MERVYCGMVGELPVGRPLERPLTQRRPRVLPAARRGPVPVSLWSSMDLLTGNHPTQPLSPQEDRAAAAQPAVVDMELCSVPSPALHVEVGGSGTSTPNRTPTSRKRNASDHNDMGAKRRLITSSSSSSRPLRDIEISNALNYGSDEDSEEDGEEEIGLQSTIVPRVVQIMAEACRLGSPINRKTETNDDEYFCVFNVLCVFISLVTILADLTTDVLVFAEYCKDGYLYWALATFIFMLSPNILINIFSMRWFILDNKSTVKHWITHGCLVGLLERYIIFLRKVFTCKNLESVKTQNLISQRNDLSLLHYLYIFIGTIPQIILQTYAILMLNENYHTKVFALSASIASVVWGSVTYIYSIITISNETFQWNSLFLKVIWHFGMLAGRIAGILLFSIVFGIWTLLPLGLHWAAMTFWIVIQKTTFCPNKLEETLYNAVMGFVYCFSFINLREGQTRYRLMMFYTLMVTQNFGSLFLYVLIVDAEKQRKPWSIAATVCIIAGTIFGMIAMVLYYRYFHSKGPITWKYAEADIELNNKVVSNSTGINTNKINSLNHVRSFKSQNKEKTTEALGKDSPVSEQVTQVENEQADKKFLLDHWIARSGSPTFTSAPVGNSTDACSIHVYTVENTLHSSTTKRENSNSELINSQANKKKIGPPTDHSLKVPSLEYIENSIDEITSIFFTLNLQKRRGICSSDELRNELSNLNLEACNIVNEEFAKAIKTDHSSVISHDTDGSNKKTSSDSIDMDLDLSFSDINSSDINTFNENIVQKLCLSALKNIKVGNQDADIENIQRIALDILKEMYAKKDKKKNGISADILTAAKPRDLDTPTEVLSVHDYENICAVNIAREAWGLRSWNGYCDIENWLHDGSVVRDRSRDTLTSGSSEISSCISQELKSAILSAPPFPKKTHTYSNVFVKFDRSSQEDYANSVVCQSNDETFLAKPCIIENGKDPNHLEPILEELDDLGDIDPACKKRLNSESSLVATIDEIRKSTVSSSPRNLCHRREKLLDVPPFHSSSKIENNLKKALWKEPSKFNFSNTMEALPEKENILDIINGSKFDTNKKELNLLPSSSSLNSQMLYNKSSARRQKSNLVKSKSQTRINNKPEQQDLPNKNIDFLWQMVSESSVPPSSSEDLTLSRKTPSLQSLIHKDASTSFMNTSTSKISNIKRSVRSKPRRKFSLLRERFEPRVNLHSDEENLCNHSENMLNLPDNHVKNQLDVTNKIVDDLISQTHQKITSTDTKSISSSIISDLPPKHLKEKRYLFTKQVLSPPKFNTKLKHKV</sequence>
<feature type="transmembrane region" description="Helical" evidence="7">
    <location>
        <begin position="338"/>
        <end position="360"/>
    </location>
</feature>
<dbReference type="InterPro" id="IPR018629">
    <property type="entry name" value="XK-rel"/>
</dbReference>
<evidence type="ECO:0000256" key="4">
    <source>
        <dbReference type="ARBA" id="ARBA00022692"/>
    </source>
</evidence>
<dbReference type="EMBL" id="CAJQZP010001584">
    <property type="protein sequence ID" value="CAG5055654.1"/>
    <property type="molecule type" value="Genomic_DNA"/>
</dbReference>
<comment type="caution">
    <text evidence="9">The sequence shown here is derived from an EMBL/GenBank/DDBJ whole genome shotgun (WGS) entry which is preliminary data.</text>
</comment>
<feature type="transmembrane region" description="Helical" evidence="7">
    <location>
        <begin position="306"/>
        <end position="326"/>
    </location>
</feature>
<evidence type="ECO:0000256" key="5">
    <source>
        <dbReference type="ARBA" id="ARBA00022989"/>
    </source>
</evidence>
<dbReference type="PANTHER" id="PTHR16024">
    <property type="entry name" value="XK-RELATED PROTEIN"/>
    <property type="match status" value="1"/>
</dbReference>
<keyword evidence="5 7" id="KW-1133">Transmembrane helix</keyword>
<keyword evidence="3" id="KW-1003">Cell membrane</keyword>
<accession>A0A8S3Y5U1</accession>
<dbReference type="OrthoDB" id="6356248at2759"/>
<comment type="subcellular location">
    <subcellularLocation>
        <location evidence="1">Cell membrane</location>
        <topology evidence="1">Multi-pass membrane protein</topology>
    </subcellularLocation>
    <subcellularLocation>
        <location evidence="7">Membrane</location>
        <topology evidence="7">Multi-pass membrane protein</topology>
    </subcellularLocation>
</comment>
<feature type="transmembrane region" description="Helical" evidence="7">
    <location>
        <begin position="226"/>
        <end position="247"/>
    </location>
</feature>
<reference evidence="9" key="1">
    <citation type="submission" date="2021-04" db="EMBL/GenBank/DDBJ databases">
        <authorList>
            <person name="Tunstrom K."/>
        </authorList>
    </citation>
    <scope>NUCLEOTIDE SEQUENCE</scope>
</reference>
<keyword evidence="6 7" id="KW-0472">Membrane</keyword>